<keyword evidence="12" id="KW-0449">Lipoprotein</keyword>
<organism evidence="20 21">
    <name type="scientific">Oreochromis niloticus</name>
    <name type="common">Nile tilapia</name>
    <name type="synonym">Tilapia nilotica</name>
    <dbReference type="NCBI Taxonomy" id="8128"/>
    <lineage>
        <taxon>Eukaryota</taxon>
        <taxon>Metazoa</taxon>
        <taxon>Chordata</taxon>
        <taxon>Craniata</taxon>
        <taxon>Vertebrata</taxon>
        <taxon>Euteleostomi</taxon>
        <taxon>Actinopterygii</taxon>
        <taxon>Neopterygii</taxon>
        <taxon>Teleostei</taxon>
        <taxon>Neoteleostei</taxon>
        <taxon>Acanthomorphata</taxon>
        <taxon>Ovalentaria</taxon>
        <taxon>Cichlomorphae</taxon>
        <taxon>Cichliformes</taxon>
        <taxon>Cichlidae</taxon>
        <taxon>African cichlids</taxon>
        <taxon>Pseudocrenilabrinae</taxon>
        <taxon>Oreochromini</taxon>
        <taxon>Oreochromis</taxon>
    </lineage>
</organism>
<dbReference type="PROSITE" id="PS50017">
    <property type="entry name" value="DEATH_DOMAIN"/>
    <property type="match status" value="1"/>
</dbReference>
<dbReference type="GO" id="GO:0032872">
    <property type="term" value="P:regulation of stress-activated MAPK cascade"/>
    <property type="evidence" value="ECO:0007669"/>
    <property type="project" value="TreeGrafter"/>
</dbReference>
<feature type="disulfide bond" evidence="16">
    <location>
        <begin position="117"/>
        <end position="132"/>
    </location>
</feature>
<feature type="repeat" description="TNFR-Cys" evidence="16">
    <location>
        <begin position="116"/>
        <end position="159"/>
    </location>
</feature>
<dbReference type="InterPro" id="IPR001368">
    <property type="entry name" value="TNFR/NGFR_Cys_rich_reg"/>
</dbReference>
<dbReference type="SUPFAM" id="SSF47986">
    <property type="entry name" value="DEATH domain"/>
    <property type="match status" value="1"/>
</dbReference>
<dbReference type="PROSITE" id="PS50050">
    <property type="entry name" value="TNFR_NGFR_2"/>
    <property type="match status" value="2"/>
</dbReference>
<keyword evidence="17" id="KW-1133">Transmembrane helix</keyword>
<reference evidence="21" key="1">
    <citation type="submission" date="2012-01" db="EMBL/GenBank/DDBJ databases">
        <title>The Genome Sequence of Oreochromis niloticus (Nile Tilapia).</title>
        <authorList>
            <consortium name="Broad Institute Genome Assembly Team"/>
            <consortium name="Broad Institute Sequencing Platform"/>
            <person name="Di Palma F."/>
            <person name="Johnson J."/>
            <person name="Lander E.S."/>
            <person name="Lindblad-Toh K."/>
        </authorList>
    </citation>
    <scope>NUCLEOTIDE SEQUENCE [LARGE SCALE GENOMIC DNA]</scope>
</reference>
<dbReference type="KEGG" id="onl:102083126"/>
<feature type="repeat" description="TNFR-Cys" evidence="16">
    <location>
        <begin position="160"/>
        <end position="198"/>
    </location>
</feature>
<keyword evidence="11" id="KW-0325">Glycoprotein</keyword>
<feature type="transmembrane region" description="Helical" evidence="17">
    <location>
        <begin position="45"/>
        <end position="64"/>
    </location>
</feature>
<dbReference type="Proteomes" id="UP000005207">
    <property type="component" value="Linkage group LG13"/>
</dbReference>
<evidence type="ECO:0000256" key="1">
    <source>
        <dbReference type="ARBA" id="ARBA00004251"/>
    </source>
</evidence>
<dbReference type="GO" id="GO:0006955">
    <property type="term" value="P:immune response"/>
    <property type="evidence" value="ECO:0007669"/>
    <property type="project" value="InterPro"/>
</dbReference>
<evidence type="ECO:0000313" key="20">
    <source>
        <dbReference type="Ensembl" id="ENSONIP00000000490.1"/>
    </source>
</evidence>
<evidence type="ECO:0000259" key="19">
    <source>
        <dbReference type="PROSITE" id="PS50050"/>
    </source>
</evidence>
<evidence type="ECO:0000256" key="6">
    <source>
        <dbReference type="ARBA" id="ARBA00022729"/>
    </source>
</evidence>
<dbReference type="eggNOG" id="ENOG502S0SV">
    <property type="taxonomic scope" value="Eukaryota"/>
</dbReference>
<evidence type="ECO:0000256" key="14">
    <source>
        <dbReference type="ARBA" id="ARBA00032338"/>
    </source>
</evidence>
<evidence type="ECO:0000256" key="10">
    <source>
        <dbReference type="ARBA" id="ARBA00023157"/>
    </source>
</evidence>
<comment type="caution">
    <text evidence="16">Lacks conserved residue(s) required for the propagation of feature annotation.</text>
</comment>
<keyword evidence="9" id="KW-0564">Palmitate</keyword>
<dbReference type="OMA" id="RDTKCRC"/>
<protein>
    <recommendedName>
        <fullName evidence="3">Tumor necrosis factor receptor superfamily member 6</fullName>
    </recommendedName>
    <alternativeName>
        <fullName evidence="14">Apo-1 antigen</fullName>
    </alternativeName>
    <alternativeName>
        <fullName evidence="15">Apoptosis-mediating surface antigen FAS</fullName>
    </alternativeName>
    <alternativeName>
        <fullName evidence="13">FASLG receptor</fullName>
    </alternativeName>
</protein>
<dbReference type="CTD" id="355"/>
<feature type="domain" description="TNFR-Cys" evidence="19">
    <location>
        <begin position="116"/>
        <end position="159"/>
    </location>
</feature>
<keyword evidence="10 16" id="KW-1015">Disulfide bond</keyword>
<evidence type="ECO:0000256" key="17">
    <source>
        <dbReference type="SAM" id="Phobius"/>
    </source>
</evidence>
<dbReference type="GO" id="GO:0045121">
    <property type="term" value="C:membrane raft"/>
    <property type="evidence" value="ECO:0007669"/>
    <property type="project" value="UniProtKB-SubCell"/>
</dbReference>
<keyword evidence="7" id="KW-0677">Repeat</keyword>
<dbReference type="Gene3D" id="2.10.50.10">
    <property type="entry name" value="Tumor Necrosis Factor Receptor, subunit A, domain 2"/>
    <property type="match status" value="2"/>
</dbReference>
<evidence type="ECO:0000256" key="12">
    <source>
        <dbReference type="ARBA" id="ARBA00023288"/>
    </source>
</evidence>
<dbReference type="InterPro" id="IPR034055">
    <property type="entry name" value="TNFRSF6_N_teleost"/>
</dbReference>
<evidence type="ECO:0000256" key="4">
    <source>
        <dbReference type="ARBA" id="ARBA00022475"/>
    </source>
</evidence>
<evidence type="ECO:0000313" key="21">
    <source>
        <dbReference type="Proteomes" id="UP000005207"/>
    </source>
</evidence>
<reference evidence="20" key="3">
    <citation type="submission" date="2025-09" db="UniProtKB">
        <authorList>
            <consortium name="Ensembl"/>
        </authorList>
    </citation>
    <scope>IDENTIFICATION</scope>
</reference>
<dbReference type="InterPro" id="IPR000488">
    <property type="entry name" value="Death_dom"/>
</dbReference>
<dbReference type="GO" id="GO:0097049">
    <property type="term" value="P:motor neuron apoptotic process"/>
    <property type="evidence" value="ECO:0007669"/>
    <property type="project" value="TreeGrafter"/>
</dbReference>
<dbReference type="GO" id="GO:0043066">
    <property type="term" value="P:negative regulation of apoptotic process"/>
    <property type="evidence" value="ECO:0007669"/>
    <property type="project" value="TreeGrafter"/>
</dbReference>
<evidence type="ECO:0000256" key="11">
    <source>
        <dbReference type="ARBA" id="ARBA00023180"/>
    </source>
</evidence>
<keyword evidence="17" id="KW-0472">Membrane</keyword>
<dbReference type="SUPFAM" id="SSF57586">
    <property type="entry name" value="TNF receptor-like"/>
    <property type="match status" value="2"/>
</dbReference>
<evidence type="ECO:0000256" key="5">
    <source>
        <dbReference type="ARBA" id="ARBA00022703"/>
    </source>
</evidence>
<dbReference type="Pfam" id="PF00531">
    <property type="entry name" value="Death"/>
    <property type="match status" value="1"/>
</dbReference>
<dbReference type="Gene3D" id="1.10.533.10">
    <property type="entry name" value="Death Domain, Fas"/>
    <property type="match status" value="1"/>
</dbReference>
<dbReference type="Ensembl" id="ENSONIT00000000489.2">
    <property type="protein sequence ID" value="ENSONIP00000000490.1"/>
    <property type="gene ID" value="ENSONIG00000000388.2"/>
</dbReference>
<accession>I3IV50</accession>
<evidence type="ECO:0000256" key="8">
    <source>
        <dbReference type="ARBA" id="ARBA00022860"/>
    </source>
</evidence>
<reference evidence="20" key="2">
    <citation type="submission" date="2025-08" db="UniProtKB">
        <authorList>
            <consortium name="Ensembl"/>
        </authorList>
    </citation>
    <scope>IDENTIFICATION</scope>
</reference>
<dbReference type="SMR" id="I3IV50"/>
<dbReference type="GeneTree" id="ENSGT00950000183126"/>
<dbReference type="PRINTS" id="PR01680">
    <property type="entry name" value="TNFACTORR6"/>
</dbReference>
<sequence>MTCERQRNTTKQETPPRRVAARLQTLASPHFRLLTHCVMATKFSLWFNICVWLAVSLCICFASSQRHRSVNGTSRIRRETCEDGAYDYEKRSCCKCPIGQQVTQHCTNQSDTKCEICESGTYNSVPNDLKTCQPCTSCAQANANLEVEEECTAGRDTKCRCKKDHFCTTESCTICHPCKKCGIGGVKEACTTNSDAVCNENGGAIAGIIILVLFIAGAIVGIIWITRSKQKKEDEKSKETLIHLLPDVDIDPHLPDIARELGWRDARNLALRTGINAATIDTYEMEYRNDAEERTLQLLLKWVEKEGKQASKKLIENLVDMKQKKKAEQIRDILLKRSSPSNNPASNC</sequence>
<keyword evidence="8" id="KW-0112">Calmodulin-binding</keyword>
<dbReference type="SMART" id="SM00208">
    <property type="entry name" value="TNFR"/>
    <property type="match status" value="3"/>
</dbReference>
<dbReference type="GO" id="GO:0097527">
    <property type="term" value="P:necroptotic signaling pathway"/>
    <property type="evidence" value="ECO:0007669"/>
    <property type="project" value="TreeGrafter"/>
</dbReference>
<keyword evidence="4" id="KW-1003">Cell membrane</keyword>
<dbReference type="GO" id="GO:0097192">
    <property type="term" value="P:extrinsic apoptotic signaling pathway in absence of ligand"/>
    <property type="evidence" value="ECO:0007669"/>
    <property type="project" value="TreeGrafter"/>
</dbReference>
<feature type="transmembrane region" description="Helical" evidence="17">
    <location>
        <begin position="204"/>
        <end position="226"/>
    </location>
</feature>
<dbReference type="GO" id="GO:0006924">
    <property type="term" value="P:activation-induced cell death of T cells"/>
    <property type="evidence" value="ECO:0007669"/>
    <property type="project" value="TreeGrafter"/>
</dbReference>
<dbReference type="PANTHER" id="PTHR46874:SF1">
    <property type="entry name" value="TUMOR NECROSIS FACTOR RECEPTOR SUPERFAMILY MEMBER 6"/>
    <property type="match status" value="1"/>
</dbReference>
<feature type="domain" description="TNFR-Cys" evidence="19">
    <location>
        <begin position="160"/>
        <end position="198"/>
    </location>
</feature>
<evidence type="ECO:0000256" key="15">
    <source>
        <dbReference type="ARBA" id="ARBA00032502"/>
    </source>
</evidence>
<dbReference type="Pfam" id="PF00020">
    <property type="entry name" value="TNFR_c6"/>
    <property type="match status" value="1"/>
</dbReference>
<keyword evidence="5" id="KW-0053">Apoptosis</keyword>
<dbReference type="AlphaFoldDB" id="I3IV50"/>
<dbReference type="FunFam" id="1.10.533.10:FF:000205">
    <property type="entry name" value="Uncharacterized protein"/>
    <property type="match status" value="1"/>
</dbReference>
<dbReference type="GO" id="GO:0031265">
    <property type="term" value="C:CD95 death-inducing signaling complex"/>
    <property type="evidence" value="ECO:0007669"/>
    <property type="project" value="TreeGrafter"/>
</dbReference>
<dbReference type="GO" id="GO:0005031">
    <property type="term" value="F:tumor necrosis factor receptor activity"/>
    <property type="evidence" value="ECO:0007669"/>
    <property type="project" value="TreeGrafter"/>
</dbReference>
<evidence type="ECO:0000256" key="16">
    <source>
        <dbReference type="PROSITE-ProRule" id="PRU00206"/>
    </source>
</evidence>
<dbReference type="InterPro" id="IPR008063">
    <property type="entry name" value="Fas_rcpt"/>
</dbReference>
<dbReference type="CDD" id="cd13423">
    <property type="entry name" value="TNFRSF6_teleost"/>
    <property type="match status" value="1"/>
</dbReference>
<dbReference type="STRING" id="8128.ENSONIP00000000490"/>
<name>I3IV50_ORENI</name>
<feature type="domain" description="Death" evidence="18">
    <location>
        <begin position="265"/>
        <end position="334"/>
    </location>
</feature>
<dbReference type="InParanoid" id="I3IV50"/>
<evidence type="ECO:0000256" key="9">
    <source>
        <dbReference type="ARBA" id="ARBA00023139"/>
    </source>
</evidence>
<dbReference type="InterPro" id="IPR011029">
    <property type="entry name" value="DEATH-like_dom_sf"/>
</dbReference>
<evidence type="ECO:0000256" key="13">
    <source>
        <dbReference type="ARBA" id="ARBA00030181"/>
    </source>
</evidence>
<gene>
    <name evidence="20" type="primary">LOC102083126</name>
</gene>
<comment type="subcellular location">
    <subcellularLocation>
        <location evidence="1">Cell membrane</location>
        <topology evidence="1">Single-pass type I membrane protein</topology>
    </subcellularLocation>
    <subcellularLocation>
        <location evidence="2">Membrane raft</location>
    </subcellularLocation>
</comment>
<dbReference type="GO" id="GO:0009897">
    <property type="term" value="C:external side of plasma membrane"/>
    <property type="evidence" value="ECO:0007669"/>
    <property type="project" value="TreeGrafter"/>
</dbReference>
<dbReference type="GO" id="GO:0005516">
    <property type="term" value="F:calmodulin binding"/>
    <property type="evidence" value="ECO:0007669"/>
    <property type="project" value="UniProtKB-KW"/>
</dbReference>
<keyword evidence="6" id="KW-0732">Signal</keyword>
<proteinExistence type="predicted"/>
<keyword evidence="17" id="KW-0812">Transmembrane</keyword>
<dbReference type="PANTHER" id="PTHR46874">
    <property type="entry name" value="TUMOR NECROSIS FACTOR RECEPTOR SUPERFAMILY MEMBER 6"/>
    <property type="match status" value="1"/>
</dbReference>
<dbReference type="OrthoDB" id="9949242at2759"/>
<evidence type="ECO:0000256" key="7">
    <source>
        <dbReference type="ARBA" id="ARBA00022737"/>
    </source>
</evidence>
<keyword evidence="21" id="KW-1185">Reference proteome</keyword>
<evidence type="ECO:0000256" key="2">
    <source>
        <dbReference type="ARBA" id="ARBA00004285"/>
    </source>
</evidence>
<evidence type="ECO:0000259" key="18">
    <source>
        <dbReference type="PROSITE" id="PS50017"/>
    </source>
</evidence>
<evidence type="ECO:0000256" key="3">
    <source>
        <dbReference type="ARBA" id="ARBA00015761"/>
    </source>
</evidence>